<dbReference type="InterPro" id="IPR000073">
    <property type="entry name" value="AB_hydrolase_1"/>
</dbReference>
<evidence type="ECO:0000313" key="19">
    <source>
        <dbReference type="Proteomes" id="UP000267921"/>
    </source>
</evidence>
<comment type="subunit">
    <text evidence="2 11">Homodimer.</text>
</comment>
<dbReference type="Proteomes" id="UP000198669">
    <property type="component" value="Unassembled WGS sequence"/>
</dbReference>
<evidence type="ECO:0000313" key="14">
    <source>
        <dbReference type="EMBL" id="APH38302.1"/>
    </source>
</evidence>
<evidence type="ECO:0000256" key="7">
    <source>
        <dbReference type="ARBA" id="ARBA00023122"/>
    </source>
</evidence>
<dbReference type="GO" id="GO:0009086">
    <property type="term" value="P:methionine biosynthetic process"/>
    <property type="evidence" value="ECO:0007669"/>
    <property type="project" value="UniProtKB-UniRule"/>
</dbReference>
<dbReference type="EMBL" id="FNMU01000001">
    <property type="protein sequence ID" value="SDW01768.1"/>
    <property type="molecule type" value="Genomic_DNA"/>
</dbReference>
<organism evidence="14 17">
    <name type="scientific">Methanohalophilus halophilus</name>
    <dbReference type="NCBI Taxonomy" id="2177"/>
    <lineage>
        <taxon>Archaea</taxon>
        <taxon>Methanobacteriati</taxon>
        <taxon>Methanobacteriota</taxon>
        <taxon>Stenosarchaea group</taxon>
        <taxon>Methanomicrobia</taxon>
        <taxon>Methanosarcinales</taxon>
        <taxon>Methanosarcinaceae</taxon>
        <taxon>Methanohalophilus</taxon>
    </lineage>
</organism>
<reference evidence="14 17" key="1">
    <citation type="submission" date="2016-10" db="EMBL/GenBank/DDBJ databases">
        <title>Methanohalophilus halophilus.</title>
        <authorList>
            <person name="L'haridon S."/>
        </authorList>
    </citation>
    <scope>NUCLEOTIDE SEQUENCE [LARGE SCALE GENOMIC DNA]</scope>
    <source>
        <strain evidence="14 17">Z-7982</strain>
    </source>
</reference>
<dbReference type="EMBL" id="RJJG01000001">
    <property type="protein sequence ID" value="RNI10829.1"/>
    <property type="molecule type" value="Genomic_DNA"/>
</dbReference>
<dbReference type="Proteomes" id="UP000267921">
    <property type="component" value="Unassembled WGS sequence"/>
</dbReference>
<comment type="catalytic activity">
    <reaction evidence="10 11">
        <text>L-homoserine + acetyl-CoA = O-acetyl-L-homoserine + CoA</text>
        <dbReference type="Rhea" id="RHEA:13701"/>
        <dbReference type="ChEBI" id="CHEBI:57287"/>
        <dbReference type="ChEBI" id="CHEBI:57288"/>
        <dbReference type="ChEBI" id="CHEBI:57476"/>
        <dbReference type="ChEBI" id="CHEBI:57716"/>
        <dbReference type="EC" id="2.3.1.31"/>
    </reaction>
</comment>
<evidence type="ECO:0000256" key="6">
    <source>
        <dbReference type="ARBA" id="ARBA00022737"/>
    </source>
</evidence>
<dbReference type="HAMAP" id="MF_00296">
    <property type="entry name" value="MetX_acyltransf"/>
    <property type="match status" value="1"/>
</dbReference>
<dbReference type="Gene3D" id="3.10.580.10">
    <property type="entry name" value="CBS-domain"/>
    <property type="match status" value="1"/>
</dbReference>
<feature type="active site" evidence="11">
    <location>
        <position position="340"/>
    </location>
</feature>
<proteinExistence type="inferred from homology"/>
<keyword evidence="8 11" id="KW-0486">Methionine biosynthesis</keyword>
<dbReference type="GO" id="GO:0004414">
    <property type="term" value="F:homoserine O-acetyltransferase activity"/>
    <property type="evidence" value="ECO:0007669"/>
    <property type="project" value="UniProtKB-UniRule"/>
</dbReference>
<evidence type="ECO:0000256" key="8">
    <source>
        <dbReference type="ARBA" id="ARBA00023167"/>
    </source>
</evidence>
<dbReference type="InterPro" id="IPR008220">
    <property type="entry name" value="HAT_MetX-like"/>
</dbReference>
<feature type="domain" description="CBS" evidence="13">
    <location>
        <begin position="428"/>
        <end position="483"/>
    </location>
</feature>
<keyword evidence="7 12" id="KW-0129">CBS domain</keyword>
<comment type="similarity">
    <text evidence="11">Belongs to the AB hydrolase superfamily. MetX family.</text>
</comment>
<keyword evidence="5 11" id="KW-0808">Transferase</keyword>
<dbReference type="NCBIfam" id="TIGR01392">
    <property type="entry name" value="homoserO_Ac_trn"/>
    <property type="match status" value="1"/>
</dbReference>
<accession>A0A1L3Q0A1</accession>
<evidence type="ECO:0000256" key="10">
    <source>
        <dbReference type="ARBA" id="ARBA00049043"/>
    </source>
</evidence>
<evidence type="ECO:0000256" key="5">
    <source>
        <dbReference type="ARBA" id="ARBA00022679"/>
    </source>
</evidence>
<dbReference type="PROSITE" id="PS51371">
    <property type="entry name" value="CBS"/>
    <property type="match status" value="2"/>
</dbReference>
<dbReference type="UniPathway" id="UPA00051">
    <property type="reaction ID" value="UER00074"/>
</dbReference>
<dbReference type="Pfam" id="PF00561">
    <property type="entry name" value="Abhydrolase_1"/>
    <property type="match status" value="1"/>
</dbReference>
<dbReference type="Proteomes" id="UP000186879">
    <property type="component" value="Chromosome"/>
</dbReference>
<sequence>MTERSVGYVETKYHHLKEPFRLVNGDEMAEVSIAYETYGKLNSDKSNVILICHALTGDAHAAGWHEGDKKPGWWDIVIGPGKAFDTNKYFVICSNVLGGCKGTTGPASTNPQSGLPYGLSFPRITIEDMVNLQHTLLNNLGISGLYAIAGGSMGGMQVLQWAVSYPGFMKRAIVLASTAISSPQQIAFNEVARQAIIRDPYWNDGDYYGRELPRQGLSLARMIGHITYLSDDSMHDKFGRDIRENEMFQVESYLHHQGDTFTSRFDPNSYLYLTGAVDNFDLSNGFSLSKSFSNIESEFMVISVSSDWLYPSYQSEEIVQALGSNDISVQYRKLISHFGHDAFLLEKGQLNYLLSTFLGHLTVGDVMSENVSTLHEGCTLEEAAQLMILKNATHIPILAASGRITGIVTSWDITRAVANNITSIEKILSRDILTSHPDENLSSAALIMEDHAISALPVVDDRGCLVGILSSDTISAMVGRGAK</sequence>
<reference evidence="16 18" key="2">
    <citation type="submission" date="2016-10" db="EMBL/GenBank/DDBJ databases">
        <authorList>
            <person name="de Groot N.N."/>
        </authorList>
    </citation>
    <scope>NUCLEOTIDE SEQUENCE [LARGE SCALE GENOMIC DNA]</scope>
    <source>
        <strain evidence="16 18">Z-7982</strain>
    </source>
</reference>
<dbReference type="PANTHER" id="PTHR32268:SF11">
    <property type="entry name" value="HOMOSERINE O-ACETYLTRANSFERASE"/>
    <property type="match status" value="1"/>
</dbReference>
<gene>
    <name evidence="11" type="primary">metXA</name>
    <name evidence="14" type="ORF">BHR79_01575</name>
    <name evidence="15" type="ORF">EFE40_01215</name>
    <name evidence="16" type="ORF">SAMN04515625_0137</name>
</gene>
<feature type="active site" description="Nucleophile" evidence="11">
    <location>
        <position position="152"/>
    </location>
</feature>
<dbReference type="Gene3D" id="3.40.50.1820">
    <property type="entry name" value="alpha/beta hydrolase"/>
    <property type="match status" value="1"/>
</dbReference>
<dbReference type="NCBIfam" id="NF001209">
    <property type="entry name" value="PRK00175.1"/>
    <property type="match status" value="1"/>
</dbReference>
<comment type="caution">
    <text evidence="11">Lacks conserved residue(s) required for the propagation of feature annotation.</text>
</comment>
<name>A0A1L3Q0A1_9EURY</name>
<evidence type="ECO:0000256" key="9">
    <source>
        <dbReference type="ARBA" id="ARBA00023315"/>
    </source>
</evidence>
<evidence type="ECO:0000256" key="1">
    <source>
        <dbReference type="ARBA" id="ARBA00003082"/>
    </source>
</evidence>
<evidence type="ECO:0000313" key="16">
    <source>
        <dbReference type="EMBL" id="SDW01768.1"/>
    </source>
</evidence>
<evidence type="ECO:0000313" key="15">
    <source>
        <dbReference type="EMBL" id="RNI10829.1"/>
    </source>
</evidence>
<dbReference type="GeneID" id="30582405"/>
<dbReference type="SUPFAM" id="SSF54631">
    <property type="entry name" value="CBS-domain pair"/>
    <property type="match status" value="1"/>
</dbReference>
<dbReference type="STRING" id="2177.BHR79_01575"/>
<keyword evidence="17" id="KW-1185">Reference proteome</keyword>
<dbReference type="Gene3D" id="1.10.1740.110">
    <property type="match status" value="1"/>
</dbReference>
<dbReference type="OrthoDB" id="295172at2157"/>
<keyword evidence="3 11" id="KW-0963">Cytoplasm</keyword>
<dbReference type="FunFam" id="1.10.1740.110:FF:000001">
    <property type="entry name" value="Homoserine O-acetyltransferase"/>
    <property type="match status" value="1"/>
</dbReference>
<protein>
    <recommendedName>
        <fullName evidence="11">Homoserine O-acetyltransferase</fullName>
        <shortName evidence="11">HAT</shortName>
        <ecNumber evidence="11">2.3.1.31</ecNumber>
    </recommendedName>
    <alternativeName>
        <fullName evidence="11">Homoserine transacetylase</fullName>
        <shortName evidence="11">HTA</shortName>
    </alternativeName>
</protein>
<dbReference type="KEGG" id="mhaz:BHR79_01575"/>
<evidence type="ECO:0000259" key="13">
    <source>
        <dbReference type="PROSITE" id="PS51371"/>
    </source>
</evidence>
<dbReference type="GO" id="GO:0009092">
    <property type="term" value="P:homoserine metabolic process"/>
    <property type="evidence" value="ECO:0007669"/>
    <property type="project" value="TreeGrafter"/>
</dbReference>
<keyword evidence="6" id="KW-0677">Repeat</keyword>
<dbReference type="InterPro" id="IPR000644">
    <property type="entry name" value="CBS_dom"/>
</dbReference>
<evidence type="ECO:0000256" key="3">
    <source>
        <dbReference type="ARBA" id="ARBA00022490"/>
    </source>
</evidence>
<keyword evidence="4 11" id="KW-0028">Amino-acid biosynthesis</keyword>
<dbReference type="Pfam" id="PF00571">
    <property type="entry name" value="CBS"/>
    <property type="match status" value="2"/>
</dbReference>
<dbReference type="InterPro" id="IPR029058">
    <property type="entry name" value="AB_hydrolase_fold"/>
</dbReference>
<comment type="function">
    <text evidence="1 11">Transfers an acetyl group from acetyl-CoA to L-homoserine, forming acetyl-L-homoserine.</text>
</comment>
<dbReference type="SMART" id="SM00116">
    <property type="entry name" value="CBS"/>
    <property type="match status" value="2"/>
</dbReference>
<evidence type="ECO:0000313" key="18">
    <source>
        <dbReference type="Proteomes" id="UP000198669"/>
    </source>
</evidence>
<feature type="binding site" evidence="11">
    <location>
        <position position="341"/>
    </location>
    <ligand>
        <name>substrate</name>
    </ligand>
</feature>
<reference evidence="15 19" key="3">
    <citation type="submission" date="2018-10" db="EMBL/GenBank/DDBJ databases">
        <title>Cultivation of a novel Methanohalophilus strain from Kebrit Deep of the Red Sea and a genomic comparison of members of the genus Methanohalophilus.</title>
        <authorList>
            <person name="Guan Y."/>
            <person name="Ngugi D.K."/>
            <person name="Stingl U."/>
        </authorList>
    </citation>
    <scope>NUCLEOTIDE SEQUENCE [LARGE SCALE GENOMIC DNA]</scope>
    <source>
        <strain evidence="15 19">DSM 3094</strain>
    </source>
</reference>
<feature type="active site" evidence="11">
    <location>
        <position position="307"/>
    </location>
</feature>
<evidence type="ECO:0000256" key="12">
    <source>
        <dbReference type="PROSITE-ProRule" id="PRU00703"/>
    </source>
</evidence>
<evidence type="ECO:0000313" key="17">
    <source>
        <dbReference type="Proteomes" id="UP000186879"/>
    </source>
</evidence>
<dbReference type="EC" id="2.3.1.31" evidence="11"/>
<evidence type="ECO:0000256" key="4">
    <source>
        <dbReference type="ARBA" id="ARBA00022605"/>
    </source>
</evidence>
<evidence type="ECO:0000256" key="2">
    <source>
        <dbReference type="ARBA" id="ARBA00011738"/>
    </source>
</evidence>
<feature type="binding site" evidence="11">
    <location>
        <position position="221"/>
    </location>
    <ligand>
        <name>substrate</name>
    </ligand>
</feature>
<comment type="subcellular location">
    <subcellularLocation>
        <location evidence="11">Cytoplasm</location>
    </subcellularLocation>
</comment>
<dbReference type="RefSeq" id="WP_072560577.1">
    <property type="nucleotide sequence ID" value="NZ_CP017921.1"/>
</dbReference>
<dbReference type="SUPFAM" id="SSF53474">
    <property type="entry name" value="alpha/beta-Hydrolases"/>
    <property type="match status" value="1"/>
</dbReference>
<dbReference type="AlphaFoldDB" id="A0A1L3Q0A1"/>
<keyword evidence="9 11" id="KW-0012">Acyltransferase</keyword>
<feature type="domain" description="CBS" evidence="13">
    <location>
        <begin position="367"/>
        <end position="423"/>
    </location>
</feature>
<dbReference type="InterPro" id="IPR046342">
    <property type="entry name" value="CBS_dom_sf"/>
</dbReference>
<comment type="pathway">
    <text evidence="11">Amino-acid biosynthesis; L-methionine biosynthesis via de novo pathway; O-acetyl-L-homoserine from L-homoserine: step 1/1.</text>
</comment>
<dbReference type="GO" id="GO:0005737">
    <property type="term" value="C:cytoplasm"/>
    <property type="evidence" value="ECO:0007669"/>
    <property type="project" value="UniProtKB-SubCell"/>
</dbReference>
<dbReference type="EMBL" id="CP017921">
    <property type="protein sequence ID" value="APH38302.1"/>
    <property type="molecule type" value="Genomic_DNA"/>
</dbReference>
<dbReference type="CDD" id="cd04605">
    <property type="entry name" value="CBS_pair_arch_MET2_assoc"/>
    <property type="match status" value="1"/>
</dbReference>
<evidence type="ECO:0000256" key="11">
    <source>
        <dbReference type="HAMAP-Rule" id="MF_00296"/>
    </source>
</evidence>
<dbReference type="PANTHER" id="PTHR32268">
    <property type="entry name" value="HOMOSERINE O-ACETYLTRANSFERASE"/>
    <property type="match status" value="1"/>
</dbReference>